<feature type="transmembrane region" description="Helical" evidence="6">
    <location>
        <begin position="337"/>
        <end position="357"/>
    </location>
</feature>
<name>E3I1T4_RHOVT</name>
<dbReference type="KEGG" id="rva:Rvan_0877"/>
<keyword evidence="5 6" id="KW-0472">Membrane</keyword>
<evidence type="ECO:0000256" key="3">
    <source>
        <dbReference type="ARBA" id="ARBA00022692"/>
    </source>
</evidence>
<dbReference type="RefSeq" id="WP_013418557.1">
    <property type="nucleotide sequence ID" value="NC_014664.1"/>
</dbReference>
<dbReference type="InterPro" id="IPR005495">
    <property type="entry name" value="LptG/LptF_permease"/>
</dbReference>
<evidence type="ECO:0000256" key="1">
    <source>
        <dbReference type="ARBA" id="ARBA00004651"/>
    </source>
</evidence>
<dbReference type="Proteomes" id="UP000001399">
    <property type="component" value="Chromosome"/>
</dbReference>
<organism evidence="7 8">
    <name type="scientific">Rhodomicrobium vannielii (strain ATCC 17100 / DSM 162 / LMG 4299 / NCIMB 10020 / ATH 3.1.1)</name>
    <dbReference type="NCBI Taxonomy" id="648757"/>
    <lineage>
        <taxon>Bacteria</taxon>
        <taxon>Pseudomonadati</taxon>
        <taxon>Pseudomonadota</taxon>
        <taxon>Alphaproteobacteria</taxon>
        <taxon>Hyphomicrobiales</taxon>
        <taxon>Hyphomicrobiaceae</taxon>
        <taxon>Rhodomicrobium</taxon>
    </lineage>
</organism>
<feature type="transmembrane region" description="Helical" evidence="6">
    <location>
        <begin position="309"/>
        <end position="330"/>
    </location>
</feature>
<dbReference type="PANTHER" id="PTHR33529:SF6">
    <property type="entry name" value="YJGP_YJGQ FAMILY PERMEASE"/>
    <property type="match status" value="1"/>
</dbReference>
<gene>
    <name evidence="7" type="ordered locus">Rvan_0877</name>
</gene>
<proteinExistence type="predicted"/>
<dbReference type="GO" id="GO:0055085">
    <property type="term" value="P:transmembrane transport"/>
    <property type="evidence" value="ECO:0007669"/>
    <property type="project" value="InterPro"/>
</dbReference>
<evidence type="ECO:0000313" key="8">
    <source>
        <dbReference type="Proteomes" id="UP000001399"/>
    </source>
</evidence>
<feature type="transmembrane region" description="Helical" evidence="6">
    <location>
        <begin position="102"/>
        <end position="121"/>
    </location>
</feature>
<reference evidence="8" key="1">
    <citation type="journal article" date="2011" name="J. Bacteriol.">
        <title>Genome sequences of eight morphologically diverse alphaproteobacteria.</title>
        <authorList>
            <consortium name="US DOE Joint Genome Institute"/>
            <person name="Brown P.J."/>
            <person name="Kysela D.T."/>
            <person name="Buechlein A."/>
            <person name="Hemmerich C."/>
            <person name="Brun Y.V."/>
        </authorList>
    </citation>
    <scope>NUCLEOTIDE SEQUENCE [LARGE SCALE GENOMIC DNA]</scope>
    <source>
        <strain evidence="8">ATCC 17100 / ATH 3.1.1 / DSM 162 / LMG 4299</strain>
    </source>
</reference>
<dbReference type="EMBL" id="CP002292">
    <property type="protein sequence ID" value="ADP70153.1"/>
    <property type="molecule type" value="Genomic_DNA"/>
</dbReference>
<sequence length="387" mass="41723">MLISRYIFRQTASALIMILVSLTLIVWLTSLLREIKLLTAQGQTFLLFLQITALAIPSLIVTVAPVAFLIAALHSLNRLSGDSELIVLSAAGSSVWRLFSPYLFLAVVVSMCVLTANLFVLPNAARLLGDTVSQVRADVLSQVIQPGEFSDLEPGLTFHMRAKGDNGELLGVVVRDERDPKAVTTVIAEQGQILQDGGRASMMLHDGQIIRQQAEKTAAQVVVFTSYAFDIGDFSAKKGPRERKPRERDIGELLFPDKESPAYTNTKGSFRSEIHERFSGALYPIAFAIIAVLYLGRPKTTREGRTGNLFTAFTLGAAIRIAGIAGVNIVGKKAWALGLIYGIPVAVIVAGLVMLRLDIGAPVISLPSLRLPSFLKRGGSAPAARAS</sequence>
<dbReference type="PANTHER" id="PTHR33529">
    <property type="entry name" value="SLR0882 PROTEIN-RELATED"/>
    <property type="match status" value="1"/>
</dbReference>
<evidence type="ECO:0000256" key="6">
    <source>
        <dbReference type="SAM" id="Phobius"/>
    </source>
</evidence>
<feature type="transmembrane region" description="Helical" evidence="6">
    <location>
        <begin position="12"/>
        <end position="32"/>
    </location>
</feature>
<dbReference type="GO" id="GO:0043190">
    <property type="term" value="C:ATP-binding cassette (ABC) transporter complex"/>
    <property type="evidence" value="ECO:0007669"/>
    <property type="project" value="InterPro"/>
</dbReference>
<dbReference type="OrthoDB" id="8477889at2"/>
<comment type="subcellular location">
    <subcellularLocation>
        <location evidence="1">Cell membrane</location>
        <topology evidence="1">Multi-pass membrane protein</topology>
    </subcellularLocation>
</comment>
<feature type="transmembrane region" description="Helical" evidence="6">
    <location>
        <begin position="44"/>
        <end position="73"/>
    </location>
</feature>
<dbReference type="GO" id="GO:0015920">
    <property type="term" value="P:lipopolysaccharide transport"/>
    <property type="evidence" value="ECO:0007669"/>
    <property type="project" value="TreeGrafter"/>
</dbReference>
<dbReference type="NCBIfam" id="TIGR04407">
    <property type="entry name" value="LptF_YjgP"/>
    <property type="match status" value="1"/>
</dbReference>
<keyword evidence="2" id="KW-1003">Cell membrane</keyword>
<evidence type="ECO:0000313" key="7">
    <source>
        <dbReference type="EMBL" id="ADP70153.1"/>
    </source>
</evidence>
<dbReference type="STRING" id="648757.Rvan_0877"/>
<evidence type="ECO:0000256" key="4">
    <source>
        <dbReference type="ARBA" id="ARBA00022989"/>
    </source>
</evidence>
<protein>
    <submittedName>
        <fullName evidence="7">Permease YjgP/YjgQ family protein</fullName>
    </submittedName>
</protein>
<dbReference type="AlphaFoldDB" id="E3I1T4"/>
<evidence type="ECO:0000256" key="5">
    <source>
        <dbReference type="ARBA" id="ARBA00023136"/>
    </source>
</evidence>
<keyword evidence="4 6" id="KW-1133">Transmembrane helix</keyword>
<keyword evidence="3 6" id="KW-0812">Transmembrane</keyword>
<dbReference type="InterPro" id="IPR030922">
    <property type="entry name" value="LptF"/>
</dbReference>
<evidence type="ECO:0000256" key="2">
    <source>
        <dbReference type="ARBA" id="ARBA00022475"/>
    </source>
</evidence>
<keyword evidence="8" id="KW-1185">Reference proteome</keyword>
<dbReference type="eggNOG" id="COG0795">
    <property type="taxonomic scope" value="Bacteria"/>
</dbReference>
<feature type="transmembrane region" description="Helical" evidence="6">
    <location>
        <begin position="280"/>
        <end position="297"/>
    </location>
</feature>
<accession>E3I1T4</accession>
<dbReference type="HOGENOM" id="CLU_028799_7_0_5"/>
<dbReference type="Pfam" id="PF03739">
    <property type="entry name" value="LptF_LptG"/>
    <property type="match status" value="1"/>
</dbReference>